<evidence type="ECO:0000313" key="5">
    <source>
        <dbReference type="Proteomes" id="UP000192796"/>
    </source>
</evidence>
<evidence type="ECO:0000256" key="2">
    <source>
        <dbReference type="SAM" id="Phobius"/>
    </source>
</evidence>
<keyword evidence="5" id="KW-1185">Reference proteome</keyword>
<accession>A0A1V9G8W8</accession>
<gene>
    <name evidence="4" type="ORF">A3860_01650</name>
</gene>
<protein>
    <recommendedName>
        <fullName evidence="3">Glycosyltransferase 2-like domain-containing protein</fullName>
    </recommendedName>
</protein>
<sequence>MNAITAVIITKNEEKNIQRCLDSLKPVAEEIIVVDSNSTDNTVALCQQAGAKVIVQNWLGYGPQKNLGNNAASHDYILSIDADEALDEQLTQALLEEKRKGLQGIYQISRFNYYYGKFIKHGADYPDKKIRLFNKINTHWDEKDVHETLVIGPNQKTTALKGHLLHYTYYRVEEHILKINYYTNLAAQDYIKRGKKASIFKIVFSPLSTFIQSYIIKRGFLDGLHGFILAIMHAYAAFARYVKLWELSVADKKPLK</sequence>
<dbReference type="Proteomes" id="UP000192796">
    <property type="component" value="Unassembled WGS sequence"/>
</dbReference>
<comment type="caution">
    <text evidence="4">The sequence shown here is derived from an EMBL/GenBank/DDBJ whole genome shotgun (WGS) entry which is preliminary data.</text>
</comment>
<feature type="transmembrane region" description="Helical" evidence="2">
    <location>
        <begin position="199"/>
        <end position="217"/>
    </location>
</feature>
<feature type="transmembrane region" description="Helical" evidence="2">
    <location>
        <begin position="223"/>
        <end position="242"/>
    </location>
</feature>
<evidence type="ECO:0000313" key="4">
    <source>
        <dbReference type="EMBL" id="OQP67089.1"/>
    </source>
</evidence>
<dbReference type="InterPro" id="IPR001173">
    <property type="entry name" value="Glyco_trans_2-like"/>
</dbReference>
<dbReference type="PANTHER" id="PTHR43630">
    <property type="entry name" value="POLY-BETA-1,6-N-ACETYL-D-GLUCOSAMINE SYNTHASE"/>
    <property type="match status" value="1"/>
</dbReference>
<comment type="similarity">
    <text evidence="1">Belongs to the glycosyltransferase 2 family. WaaE/KdtX subfamily.</text>
</comment>
<feature type="domain" description="Glycosyltransferase 2-like" evidence="3">
    <location>
        <begin position="6"/>
        <end position="142"/>
    </location>
</feature>
<dbReference type="AlphaFoldDB" id="A0A1V9G8W8"/>
<keyword evidence="2" id="KW-0812">Transmembrane</keyword>
<evidence type="ECO:0000256" key="1">
    <source>
        <dbReference type="ARBA" id="ARBA00038494"/>
    </source>
</evidence>
<keyword evidence="2" id="KW-1133">Transmembrane helix</keyword>
<dbReference type="Pfam" id="PF00535">
    <property type="entry name" value="Glycos_transf_2"/>
    <property type="match status" value="1"/>
</dbReference>
<proteinExistence type="inferred from homology"/>
<dbReference type="STRING" id="1703345.A3860_01650"/>
<dbReference type="InterPro" id="IPR029044">
    <property type="entry name" value="Nucleotide-diphossugar_trans"/>
</dbReference>
<dbReference type="SUPFAM" id="SSF53448">
    <property type="entry name" value="Nucleotide-diphospho-sugar transferases"/>
    <property type="match status" value="1"/>
</dbReference>
<evidence type="ECO:0000259" key="3">
    <source>
        <dbReference type="Pfam" id="PF00535"/>
    </source>
</evidence>
<dbReference type="RefSeq" id="WP_081144785.1">
    <property type="nucleotide sequence ID" value="NZ_LVYD01000001.1"/>
</dbReference>
<name>A0A1V9G8W8_9BACT</name>
<keyword evidence="2" id="KW-0472">Membrane</keyword>
<organism evidence="4 5">
    <name type="scientific">Niastella vici</name>
    <dbReference type="NCBI Taxonomy" id="1703345"/>
    <lineage>
        <taxon>Bacteria</taxon>
        <taxon>Pseudomonadati</taxon>
        <taxon>Bacteroidota</taxon>
        <taxon>Chitinophagia</taxon>
        <taxon>Chitinophagales</taxon>
        <taxon>Chitinophagaceae</taxon>
        <taxon>Niastella</taxon>
    </lineage>
</organism>
<dbReference type="EMBL" id="LVYD01000001">
    <property type="protein sequence ID" value="OQP67089.1"/>
    <property type="molecule type" value="Genomic_DNA"/>
</dbReference>
<dbReference type="CDD" id="cd02511">
    <property type="entry name" value="Beta4Glucosyltransferase"/>
    <property type="match status" value="1"/>
</dbReference>
<dbReference type="OrthoDB" id="9815923at2"/>
<reference evidence="4 5" key="1">
    <citation type="submission" date="2016-03" db="EMBL/GenBank/DDBJ databases">
        <title>Niastella vici sp. nov., isolated from farmland soil.</title>
        <authorList>
            <person name="Chen L."/>
            <person name="Wang D."/>
            <person name="Yang S."/>
            <person name="Wang G."/>
        </authorList>
    </citation>
    <scope>NUCLEOTIDE SEQUENCE [LARGE SCALE GENOMIC DNA]</scope>
    <source>
        <strain evidence="4 5">DJ57</strain>
    </source>
</reference>
<dbReference type="PANTHER" id="PTHR43630:SF2">
    <property type="entry name" value="GLYCOSYLTRANSFERASE"/>
    <property type="match status" value="1"/>
</dbReference>
<dbReference type="Gene3D" id="3.90.550.10">
    <property type="entry name" value="Spore Coat Polysaccharide Biosynthesis Protein SpsA, Chain A"/>
    <property type="match status" value="1"/>
</dbReference>